<dbReference type="Proteomes" id="UP000001307">
    <property type="component" value="Unassembled WGS sequence"/>
</dbReference>
<dbReference type="OrthoDB" id="16066at2759"/>
<evidence type="ECO:0000313" key="2">
    <source>
        <dbReference type="Proteomes" id="UP000001307"/>
    </source>
</evidence>
<sequence>MLRSIELIQSMMDNPWTSHSGVVLERLLTCLGYVSSRVQIEKSLVDQTGKCLSHEHEKVKIAAIRALAHFSGSPFMQDDDTVELLLDMGYRNACSKSADLPVRPRIVEAILDRTFHKAKGKQKGTGIWLAALCDAGRTNELSEELNRQLFCGLLNRLLLSSEESTYCAKGLRKFHAISSDDQRKVFSNILNLVIAHGKVPEKDGKLAERKIPLEDAMGLKDLLNIILELKITPNVFDLLSLGLTGDLTAVKNIDEESIKLLTPDLLLMVNHKNESIRSIGKNIFQAFEVSKRIDSLLKNCLDKCLERIQGFDGDYREAANRTLPVLLQHLSADVNVLPPERFIDLWNCVLRCCDDTRDNVKAVATTSCLELMKFTIRVVNEANVIPNWIKPMLDIIVDEYLDSATSTNVLIGMSLVSRWAESKRGLPLEFSNVFFVLSSKSLYNMLHTGCELSQSYFVRCFSGLSIIADIDLQFYRSLFTGTP</sequence>
<dbReference type="InParanoid" id="E4XHU5"/>
<protein>
    <recommendedName>
        <fullName evidence="3">HEAT repeat protein</fullName>
    </recommendedName>
</protein>
<gene>
    <name evidence="1" type="ORF">GSOID_T00011079001</name>
</gene>
<dbReference type="EMBL" id="FN653052">
    <property type="protein sequence ID" value="CBY19653.1"/>
    <property type="molecule type" value="Genomic_DNA"/>
</dbReference>
<evidence type="ECO:0000313" key="1">
    <source>
        <dbReference type="EMBL" id="CBY19653.1"/>
    </source>
</evidence>
<dbReference type="InterPro" id="IPR016024">
    <property type="entry name" value="ARM-type_fold"/>
</dbReference>
<dbReference type="AlphaFoldDB" id="E4XHU5"/>
<evidence type="ECO:0008006" key="3">
    <source>
        <dbReference type="Google" id="ProtNLM"/>
    </source>
</evidence>
<name>E4XHU5_OIKDI</name>
<reference evidence="1" key="1">
    <citation type="journal article" date="2010" name="Science">
        <title>Plasticity of animal genome architecture unmasked by rapid evolution of a pelagic tunicate.</title>
        <authorList>
            <person name="Denoeud F."/>
            <person name="Henriet S."/>
            <person name="Mungpakdee S."/>
            <person name="Aury J.M."/>
            <person name="Da Silva C."/>
            <person name="Brinkmann H."/>
            <person name="Mikhaleva J."/>
            <person name="Olsen L.C."/>
            <person name="Jubin C."/>
            <person name="Canestro C."/>
            <person name="Bouquet J.M."/>
            <person name="Danks G."/>
            <person name="Poulain J."/>
            <person name="Campsteijn C."/>
            <person name="Adamski M."/>
            <person name="Cross I."/>
            <person name="Yadetie F."/>
            <person name="Muffato M."/>
            <person name="Louis A."/>
            <person name="Butcher S."/>
            <person name="Tsagkogeorga G."/>
            <person name="Konrad A."/>
            <person name="Singh S."/>
            <person name="Jensen M.F."/>
            <person name="Cong E.H."/>
            <person name="Eikeseth-Otteraa H."/>
            <person name="Noel B."/>
            <person name="Anthouard V."/>
            <person name="Porcel B.M."/>
            <person name="Kachouri-Lafond R."/>
            <person name="Nishino A."/>
            <person name="Ugolini M."/>
            <person name="Chourrout P."/>
            <person name="Nishida H."/>
            <person name="Aasland R."/>
            <person name="Huzurbazar S."/>
            <person name="Westhof E."/>
            <person name="Delsuc F."/>
            <person name="Lehrach H."/>
            <person name="Reinhardt R."/>
            <person name="Weissenbach J."/>
            <person name="Roy S.W."/>
            <person name="Artiguenave F."/>
            <person name="Postlethwait J.H."/>
            <person name="Manak J.R."/>
            <person name="Thompson E.M."/>
            <person name="Jaillon O."/>
            <person name="Du Pasquier L."/>
            <person name="Boudinot P."/>
            <person name="Liberles D.A."/>
            <person name="Volff J.N."/>
            <person name="Philippe H."/>
            <person name="Lenhard B."/>
            <person name="Roest Crollius H."/>
            <person name="Wincker P."/>
            <person name="Chourrout D."/>
        </authorList>
    </citation>
    <scope>NUCLEOTIDE SEQUENCE [LARGE SCALE GENOMIC DNA]</scope>
</reference>
<organism evidence="1">
    <name type="scientific">Oikopleura dioica</name>
    <name type="common">Tunicate</name>
    <dbReference type="NCBI Taxonomy" id="34765"/>
    <lineage>
        <taxon>Eukaryota</taxon>
        <taxon>Metazoa</taxon>
        <taxon>Chordata</taxon>
        <taxon>Tunicata</taxon>
        <taxon>Appendicularia</taxon>
        <taxon>Copelata</taxon>
        <taxon>Oikopleuridae</taxon>
        <taxon>Oikopleura</taxon>
    </lineage>
</organism>
<proteinExistence type="predicted"/>
<accession>E4XHU5</accession>
<keyword evidence="2" id="KW-1185">Reference proteome</keyword>
<dbReference type="SUPFAM" id="SSF48371">
    <property type="entry name" value="ARM repeat"/>
    <property type="match status" value="1"/>
</dbReference>